<dbReference type="RefSeq" id="WP_055277763.1">
    <property type="nucleotide sequence ID" value="NZ_CYYT01000001.1"/>
</dbReference>
<dbReference type="GO" id="GO:0046872">
    <property type="term" value="F:metal ion binding"/>
    <property type="evidence" value="ECO:0007669"/>
    <property type="project" value="UniProtKB-KW"/>
</dbReference>
<keyword evidence="1 5" id="KW-0949">S-adenosyl-L-methionine</keyword>
<dbReference type="AlphaFoldDB" id="A0A173WZ87"/>
<dbReference type="PANTHER" id="PTHR43726">
    <property type="entry name" value="3-METHYLORNITHINE SYNTHASE"/>
    <property type="match status" value="1"/>
</dbReference>
<dbReference type="NCBIfam" id="TIGR03956">
    <property type="entry name" value="rSAM_HydE"/>
    <property type="match status" value="1"/>
</dbReference>
<protein>
    <submittedName>
        <fullName evidence="8">Biotin synthase</fullName>
        <ecNumber evidence="8">2.8.1.6</ecNumber>
    </submittedName>
</protein>
<dbReference type="GO" id="GO:0051539">
    <property type="term" value="F:4 iron, 4 sulfur cluster binding"/>
    <property type="evidence" value="ECO:0007669"/>
    <property type="project" value="UniProtKB-KW"/>
</dbReference>
<dbReference type="SUPFAM" id="SSF102114">
    <property type="entry name" value="Radical SAM enzymes"/>
    <property type="match status" value="1"/>
</dbReference>
<dbReference type="CDD" id="cd01335">
    <property type="entry name" value="Radical_SAM"/>
    <property type="match status" value="1"/>
</dbReference>
<feature type="binding site" evidence="6">
    <location>
        <position position="164"/>
    </location>
    <ligand>
        <name>S-adenosyl-L-methionine</name>
        <dbReference type="ChEBI" id="CHEBI:59789"/>
    </ligand>
</feature>
<keyword evidence="8" id="KW-0808">Transferase</keyword>
<keyword evidence="5" id="KW-0004">4Fe-4S</keyword>
<dbReference type="InterPro" id="IPR007197">
    <property type="entry name" value="rSAM"/>
</dbReference>
<evidence type="ECO:0000313" key="9">
    <source>
        <dbReference type="Proteomes" id="UP000095558"/>
    </source>
</evidence>
<feature type="binding site" evidence="5">
    <location>
        <position position="64"/>
    </location>
    <ligand>
        <name>[4Fe-4S] cluster</name>
        <dbReference type="ChEBI" id="CHEBI:49883"/>
        <note>4Fe-4S-S-AdoMet</note>
    </ligand>
</feature>
<name>A0A173WZ87_9CLOT</name>
<evidence type="ECO:0000256" key="1">
    <source>
        <dbReference type="ARBA" id="ARBA00022691"/>
    </source>
</evidence>
<dbReference type="Pfam" id="PF04055">
    <property type="entry name" value="Radical_SAM"/>
    <property type="match status" value="1"/>
</dbReference>
<feature type="binding site" evidence="6">
    <location>
        <position position="183"/>
    </location>
    <ligand>
        <name>S-adenosyl-L-methionine</name>
        <dbReference type="ChEBI" id="CHEBI:59789"/>
    </ligand>
</feature>
<dbReference type="SFLD" id="SFLDG01280">
    <property type="entry name" value="HydE/PylB-like"/>
    <property type="match status" value="1"/>
</dbReference>
<reference evidence="8 9" key="1">
    <citation type="submission" date="2015-09" db="EMBL/GenBank/DDBJ databases">
        <authorList>
            <consortium name="Pathogen Informatics"/>
        </authorList>
    </citation>
    <scope>NUCLEOTIDE SEQUENCE [LARGE SCALE GENOMIC DNA]</scope>
    <source>
        <strain evidence="8 9">2789STDY5834855</strain>
    </source>
</reference>
<dbReference type="InterPro" id="IPR024021">
    <property type="entry name" value="FeFe-hyd_HydE_rSAM"/>
</dbReference>
<dbReference type="PROSITE" id="PS51918">
    <property type="entry name" value="RADICAL_SAM"/>
    <property type="match status" value="1"/>
</dbReference>
<evidence type="ECO:0000259" key="7">
    <source>
        <dbReference type="PROSITE" id="PS51918"/>
    </source>
</evidence>
<dbReference type="SFLD" id="SFLDS00029">
    <property type="entry name" value="Radical_SAM"/>
    <property type="match status" value="1"/>
</dbReference>
<dbReference type="EMBL" id="CYZV01000043">
    <property type="protein sequence ID" value="CUO71711.1"/>
    <property type="molecule type" value="Genomic_DNA"/>
</dbReference>
<keyword evidence="2" id="KW-0479">Metal-binding</keyword>
<dbReference type="InterPro" id="IPR013785">
    <property type="entry name" value="Aldolase_TIM"/>
</dbReference>
<evidence type="ECO:0000313" key="8">
    <source>
        <dbReference type="EMBL" id="CUO71711.1"/>
    </source>
</evidence>
<keyword evidence="4 5" id="KW-0411">Iron-sulfur</keyword>
<dbReference type="OrthoDB" id="9775764at2"/>
<proteinExistence type="predicted"/>
<dbReference type="Proteomes" id="UP000095558">
    <property type="component" value="Unassembled WGS sequence"/>
</dbReference>
<evidence type="ECO:0000256" key="4">
    <source>
        <dbReference type="ARBA" id="ARBA00023014"/>
    </source>
</evidence>
<dbReference type="InterPro" id="IPR006638">
    <property type="entry name" value="Elp3/MiaA/NifB-like_rSAM"/>
</dbReference>
<accession>A0A173WZ87</accession>
<dbReference type="InterPro" id="IPR058240">
    <property type="entry name" value="rSAM_sf"/>
</dbReference>
<dbReference type="SFLD" id="SFLDF00348">
    <property type="entry name" value="FeFe_hydrogenase_maturase_(Hyd"/>
    <property type="match status" value="1"/>
</dbReference>
<dbReference type="PANTHER" id="PTHR43726:SF1">
    <property type="entry name" value="BIOTIN SYNTHASE"/>
    <property type="match status" value="1"/>
</dbReference>
<dbReference type="GO" id="GO:0004076">
    <property type="term" value="F:biotin synthase activity"/>
    <property type="evidence" value="ECO:0007669"/>
    <property type="project" value="UniProtKB-EC"/>
</dbReference>
<dbReference type="SFLD" id="SFLDG01060">
    <property type="entry name" value="BATS_domain_containing"/>
    <property type="match status" value="1"/>
</dbReference>
<dbReference type="InterPro" id="IPR034422">
    <property type="entry name" value="HydE/PylB-like"/>
</dbReference>
<dbReference type="PIRSF" id="PIRSF004762">
    <property type="entry name" value="CHP00423"/>
    <property type="match status" value="1"/>
</dbReference>
<comment type="cofactor">
    <cofactor evidence="5">
        <name>[4Fe-4S] cluster</name>
        <dbReference type="ChEBI" id="CHEBI:49883"/>
    </cofactor>
    <text evidence="5">Binds 1 [4Fe-4S] cluster. The cluster is coordinated with 3 cysteines and an exchangeable S-adenosyl-L-methionine.</text>
</comment>
<dbReference type="SFLD" id="SFLDG01082">
    <property type="entry name" value="B12-binding_domain_containing"/>
    <property type="match status" value="1"/>
</dbReference>
<evidence type="ECO:0000256" key="3">
    <source>
        <dbReference type="ARBA" id="ARBA00023004"/>
    </source>
</evidence>
<organism evidence="8 9">
    <name type="scientific">Clostridium disporicum</name>
    <dbReference type="NCBI Taxonomy" id="84024"/>
    <lineage>
        <taxon>Bacteria</taxon>
        <taxon>Bacillati</taxon>
        <taxon>Bacillota</taxon>
        <taxon>Clostridia</taxon>
        <taxon>Eubacteriales</taxon>
        <taxon>Clostridiaceae</taxon>
        <taxon>Clostridium</taxon>
    </lineage>
</organism>
<dbReference type="EC" id="2.8.1.6" evidence="8"/>
<keyword evidence="3 5" id="KW-0408">Iron</keyword>
<evidence type="ECO:0000256" key="6">
    <source>
        <dbReference type="PIRSR" id="PIRSR004762-2"/>
    </source>
</evidence>
<evidence type="ECO:0000256" key="5">
    <source>
        <dbReference type="PIRSR" id="PIRSR004762-1"/>
    </source>
</evidence>
<gene>
    <name evidence="8" type="primary">bioB</name>
    <name evidence="8" type="ORF">ERS852470_03159</name>
</gene>
<sequence length="378" mass="42965">MSVIEIINKLYNTSTATREELNYLLDNLTKKDKEYLIEKSHEIALNNYGNNVYIRGLIEFTNYCIRDCKYCGIRKSNNKADRYRLSIEQILECAELGDKLGYKTFVLQGGEDPYFTDEIMVEIIKKIKGKYPYNAITLSLGERSYESYERMFKAGADRYLLRHETASKELYESLHPNSSFENRRKCLENLKKIGYQIGAGFMVGLPKQTNNDLVNDLLYLKELNPHMCGIGPFIPHKDTPLYNENCGTLEKTITMLALVRLMLPKVLLPATTALGSIDPLGREKGLKAGGNVVMPNLSPTNVREKYLLYDGKICTGDEAAECRACIEKRINKAGFKLNISRGDSLVLSEEEINNINKNIKIEKIIKENLDNISLVKKG</sequence>
<feature type="domain" description="Radical SAM core" evidence="7">
    <location>
        <begin position="50"/>
        <end position="271"/>
    </location>
</feature>
<feature type="binding site" evidence="5">
    <location>
        <position position="68"/>
    </location>
    <ligand>
        <name>[4Fe-4S] cluster</name>
        <dbReference type="ChEBI" id="CHEBI:49883"/>
        <note>4Fe-4S-S-AdoMet</note>
    </ligand>
</feature>
<dbReference type="Gene3D" id="3.20.20.70">
    <property type="entry name" value="Aldolase class I"/>
    <property type="match status" value="1"/>
</dbReference>
<evidence type="ECO:0000256" key="2">
    <source>
        <dbReference type="ARBA" id="ARBA00022723"/>
    </source>
</evidence>
<dbReference type="SMART" id="SM00729">
    <property type="entry name" value="Elp3"/>
    <property type="match status" value="1"/>
</dbReference>
<feature type="binding site" evidence="5">
    <location>
        <position position="71"/>
    </location>
    <ligand>
        <name>[4Fe-4S] cluster</name>
        <dbReference type="ChEBI" id="CHEBI:49883"/>
        <note>4Fe-4S-S-AdoMet</note>
    </ligand>
</feature>